<feature type="domain" description="SLH" evidence="1">
    <location>
        <begin position="97"/>
        <end position="160"/>
    </location>
</feature>
<organism evidence="2">
    <name type="scientific">bioreactor metagenome</name>
    <dbReference type="NCBI Taxonomy" id="1076179"/>
    <lineage>
        <taxon>unclassified sequences</taxon>
        <taxon>metagenomes</taxon>
        <taxon>ecological metagenomes</taxon>
    </lineage>
</organism>
<gene>
    <name evidence="2" type="ORF">SDC9_165662</name>
</gene>
<feature type="domain" description="SLH" evidence="1">
    <location>
        <begin position="38"/>
        <end position="96"/>
    </location>
</feature>
<comment type="caution">
    <text evidence="2">The sequence shown here is derived from an EMBL/GenBank/DDBJ whole genome shotgun (WGS) entry which is preliminary data.</text>
</comment>
<proteinExistence type="predicted"/>
<evidence type="ECO:0000259" key="1">
    <source>
        <dbReference type="PROSITE" id="PS51272"/>
    </source>
</evidence>
<feature type="domain" description="SLH" evidence="1">
    <location>
        <begin position="165"/>
        <end position="223"/>
    </location>
</feature>
<dbReference type="PANTHER" id="PTHR43308:SF1">
    <property type="entry name" value="OUTER MEMBRANE PROTEIN ALPHA"/>
    <property type="match status" value="1"/>
</dbReference>
<dbReference type="AlphaFoldDB" id="A0A645FX65"/>
<dbReference type="InterPro" id="IPR051465">
    <property type="entry name" value="Cell_Envelope_Struct_Comp"/>
</dbReference>
<dbReference type="InterPro" id="IPR001119">
    <property type="entry name" value="SLH_dom"/>
</dbReference>
<evidence type="ECO:0000313" key="2">
    <source>
        <dbReference type="EMBL" id="MPN18302.1"/>
    </source>
</evidence>
<name>A0A645FX65_9ZZZZ</name>
<protein>
    <recommendedName>
        <fullName evidence="1">SLH domain-containing protein</fullName>
    </recommendedName>
</protein>
<dbReference type="EMBL" id="VSSQ01065606">
    <property type="protein sequence ID" value="MPN18302.1"/>
    <property type="molecule type" value="Genomic_DNA"/>
</dbReference>
<dbReference type="PROSITE" id="PS51272">
    <property type="entry name" value="SLH"/>
    <property type="match status" value="3"/>
</dbReference>
<reference evidence="2" key="1">
    <citation type="submission" date="2019-08" db="EMBL/GenBank/DDBJ databases">
        <authorList>
            <person name="Kucharzyk K."/>
            <person name="Murdoch R.W."/>
            <person name="Higgins S."/>
            <person name="Loffler F."/>
        </authorList>
    </citation>
    <scope>NUCLEOTIDE SEQUENCE</scope>
</reference>
<dbReference type="Pfam" id="PF00395">
    <property type="entry name" value="SLH"/>
    <property type="match status" value="3"/>
</dbReference>
<dbReference type="PANTHER" id="PTHR43308">
    <property type="entry name" value="OUTER MEMBRANE PROTEIN ALPHA-RELATED"/>
    <property type="match status" value="1"/>
</dbReference>
<sequence>MAISSAPVYAADETGMTDVTNATKATDADSAGIMSAVTYGKYNDVGNDKWYYNAVEYVSDKNIMVGTSYGYFSPNLYATRGTLAQIIKNLNGESDKIYWSYLDVKENSWYADAIAWCSDAGVMKGYGGGYFGPDDNITREQLVFTLYRFAVYKSLPNLETTGIELLDFSDYKKVSGYAGGAMQWALKNGIIAGKDNKMLDPQGNATRAEIAQMIKNFMIYANY</sequence>
<accession>A0A645FX65</accession>